<evidence type="ECO:0000313" key="5">
    <source>
        <dbReference type="EMBL" id="MBA8815127.1"/>
    </source>
</evidence>
<sequence length="420" mass="43607">MMKKKAFAAAGMIAVAALALTGCSEDAAAPEGPTTITFWHGYTEADGDVLATIVDDFNSSQDEYVVETEVKTWAVIDDTLLPALSSDEGPDVVAMPGERLPVYADRGAFVDLTDFYSSPESNTAEVVPQAVDMVTVDGKPYGVPAGFVPLAVFYNKTLFESAGINEFPTTWDEWVDVASTLTVDEDGDGTPEQYGVALPDHATVANGLWPSLFVSGGGEIVVDGTEAVIDSPENAATLEYWTSAVADKKISPTGLDGIGADELFSAGKAAMHVGGPWMASIAEANDIDYAIAAIPAGPAEQAASAIGIAMAVTTQADDAQVKGAEAFFSYFLQKDVAVDWSLGSGWPPLRTDIPVSDVAANPVVVALSEISSTGRALLPGVVNSVDVLTAVDTLTQKSVAGGDIDDLLGTAQSEIQEAVN</sequence>
<dbReference type="PANTHER" id="PTHR30061:SF50">
    <property type="entry name" value="MALTOSE_MALTODEXTRIN-BINDING PERIPLASMIC PROTEIN"/>
    <property type="match status" value="1"/>
</dbReference>
<keyword evidence="5" id="KW-0762">Sugar transport</keyword>
<dbReference type="EMBL" id="JACGWY010000001">
    <property type="protein sequence ID" value="MBA8815127.1"/>
    <property type="molecule type" value="Genomic_DNA"/>
</dbReference>
<comment type="caution">
    <text evidence="5">The sequence shown here is derived from an EMBL/GenBank/DDBJ whole genome shotgun (WGS) entry which is preliminary data.</text>
</comment>
<dbReference type="Proteomes" id="UP000526083">
    <property type="component" value="Unassembled WGS sequence"/>
</dbReference>
<keyword evidence="2" id="KW-0813">Transport</keyword>
<evidence type="ECO:0000256" key="1">
    <source>
        <dbReference type="ARBA" id="ARBA00008520"/>
    </source>
</evidence>
<dbReference type="SUPFAM" id="SSF53850">
    <property type="entry name" value="Periplasmic binding protein-like II"/>
    <property type="match status" value="1"/>
</dbReference>
<dbReference type="GO" id="GO:0042956">
    <property type="term" value="P:maltodextrin transmembrane transport"/>
    <property type="evidence" value="ECO:0007669"/>
    <property type="project" value="TreeGrafter"/>
</dbReference>
<keyword evidence="6" id="KW-1185">Reference proteome</keyword>
<dbReference type="CDD" id="cd14748">
    <property type="entry name" value="PBP2_UgpB"/>
    <property type="match status" value="1"/>
</dbReference>
<dbReference type="PROSITE" id="PS51257">
    <property type="entry name" value="PROKAR_LIPOPROTEIN"/>
    <property type="match status" value="1"/>
</dbReference>
<evidence type="ECO:0000256" key="3">
    <source>
        <dbReference type="ARBA" id="ARBA00022729"/>
    </source>
</evidence>
<name>A0A7W3PKQ4_9MICO</name>
<dbReference type="GO" id="GO:0015768">
    <property type="term" value="P:maltose transport"/>
    <property type="evidence" value="ECO:0007669"/>
    <property type="project" value="TreeGrafter"/>
</dbReference>
<dbReference type="GO" id="GO:1901982">
    <property type="term" value="F:maltose binding"/>
    <property type="evidence" value="ECO:0007669"/>
    <property type="project" value="TreeGrafter"/>
</dbReference>
<dbReference type="PANTHER" id="PTHR30061">
    <property type="entry name" value="MALTOSE-BINDING PERIPLASMIC PROTEIN"/>
    <property type="match status" value="1"/>
</dbReference>
<feature type="chain" id="PRO_5038910091" evidence="4">
    <location>
        <begin position="20"/>
        <end position="420"/>
    </location>
</feature>
<protein>
    <submittedName>
        <fullName evidence="5">Multiple sugar transport system substrate-binding protein</fullName>
    </submittedName>
</protein>
<proteinExistence type="inferred from homology"/>
<evidence type="ECO:0000256" key="2">
    <source>
        <dbReference type="ARBA" id="ARBA00022448"/>
    </source>
</evidence>
<dbReference type="InterPro" id="IPR006059">
    <property type="entry name" value="SBP"/>
</dbReference>
<evidence type="ECO:0000256" key="4">
    <source>
        <dbReference type="SAM" id="SignalP"/>
    </source>
</evidence>
<accession>A0A7W3PKQ4</accession>
<dbReference type="Pfam" id="PF13416">
    <property type="entry name" value="SBP_bac_8"/>
    <property type="match status" value="1"/>
</dbReference>
<organism evidence="5 6">
    <name type="scientific">Microbacterium halimionae</name>
    <dbReference type="NCBI Taxonomy" id="1526413"/>
    <lineage>
        <taxon>Bacteria</taxon>
        <taxon>Bacillati</taxon>
        <taxon>Actinomycetota</taxon>
        <taxon>Actinomycetes</taxon>
        <taxon>Micrococcales</taxon>
        <taxon>Microbacteriaceae</taxon>
        <taxon>Microbacterium</taxon>
    </lineage>
</organism>
<dbReference type="AlphaFoldDB" id="A0A7W3PKQ4"/>
<dbReference type="GO" id="GO:0055052">
    <property type="term" value="C:ATP-binding cassette (ABC) transporter complex, substrate-binding subunit-containing"/>
    <property type="evidence" value="ECO:0007669"/>
    <property type="project" value="TreeGrafter"/>
</dbReference>
<feature type="signal peptide" evidence="4">
    <location>
        <begin position="1"/>
        <end position="19"/>
    </location>
</feature>
<keyword evidence="3 4" id="KW-0732">Signal</keyword>
<comment type="similarity">
    <text evidence="1">Belongs to the bacterial solute-binding protein 1 family.</text>
</comment>
<dbReference type="RefSeq" id="WP_243845233.1">
    <property type="nucleotide sequence ID" value="NZ_JAAOZB010000001.1"/>
</dbReference>
<dbReference type="Gene3D" id="3.40.190.10">
    <property type="entry name" value="Periplasmic binding protein-like II"/>
    <property type="match status" value="1"/>
</dbReference>
<reference evidence="5 6" key="1">
    <citation type="submission" date="2020-07" db="EMBL/GenBank/DDBJ databases">
        <title>Sequencing the genomes of 1000 actinobacteria strains.</title>
        <authorList>
            <person name="Klenk H.-P."/>
        </authorList>
    </citation>
    <scope>NUCLEOTIDE SEQUENCE [LARGE SCALE GENOMIC DNA]</scope>
    <source>
        <strain evidence="5 6">DSM 27576</strain>
    </source>
</reference>
<evidence type="ECO:0000313" key="6">
    <source>
        <dbReference type="Proteomes" id="UP000526083"/>
    </source>
</evidence>
<gene>
    <name evidence="5" type="ORF">FHX48_000179</name>
</gene>